<evidence type="ECO:0000313" key="4">
    <source>
        <dbReference type="Proteomes" id="UP000016927"/>
    </source>
</evidence>
<dbReference type="EMBL" id="KB908914">
    <property type="protein sequence ID" value="EOB15269.1"/>
    <property type="molecule type" value="Genomic_DNA"/>
</dbReference>
<dbReference type="GO" id="GO:0031491">
    <property type="term" value="F:nucleosome binding"/>
    <property type="evidence" value="ECO:0007669"/>
    <property type="project" value="TreeGrafter"/>
</dbReference>
<dbReference type="VEuPathDB" id="MicrosporidiaDB:NBO_6g0021"/>
<feature type="domain" description="SSRP1 dimerization" evidence="1">
    <location>
        <begin position="103"/>
        <end position="148"/>
    </location>
</feature>
<dbReference type="PANTHER" id="PTHR45849:SF3">
    <property type="entry name" value="HISTONE CHAPERONE RTT106"/>
    <property type="match status" value="1"/>
</dbReference>
<gene>
    <name evidence="3" type="primary">SSRP1</name>
    <name evidence="3" type="ORF">NBO_6g0021</name>
</gene>
<organism evidence="3 4">
    <name type="scientific">Nosema bombycis (strain CQ1 / CVCC 102059)</name>
    <name type="common">Microsporidian parasite</name>
    <name type="synonym">Pebrine of silkworm</name>
    <dbReference type="NCBI Taxonomy" id="578461"/>
    <lineage>
        <taxon>Eukaryota</taxon>
        <taxon>Fungi</taxon>
        <taxon>Fungi incertae sedis</taxon>
        <taxon>Microsporidia</taxon>
        <taxon>Nosematidae</taxon>
        <taxon>Nosema</taxon>
    </lineage>
</organism>
<dbReference type="InterPro" id="IPR011993">
    <property type="entry name" value="PH-like_dom_sf"/>
</dbReference>
<dbReference type="Proteomes" id="UP000016927">
    <property type="component" value="Unassembled WGS sequence"/>
</dbReference>
<evidence type="ECO:0000313" key="3">
    <source>
        <dbReference type="EMBL" id="EOB15269.1"/>
    </source>
</evidence>
<protein>
    <submittedName>
        <fullName evidence="3">FACT complex subunit SSRP1</fullName>
    </submittedName>
</protein>
<evidence type="ECO:0000259" key="1">
    <source>
        <dbReference type="Pfam" id="PF03531"/>
    </source>
</evidence>
<keyword evidence="4" id="KW-1185">Reference proteome</keyword>
<dbReference type="STRING" id="578461.R0MBD1"/>
<dbReference type="Pfam" id="PF17292">
    <property type="entry name" value="POB3_N"/>
    <property type="match status" value="1"/>
</dbReference>
<reference evidence="3 4" key="1">
    <citation type="journal article" date="2013" name="BMC Genomics">
        <title>Comparative genomics of parasitic silkworm microsporidia reveal an association between genome expansion and host adaptation.</title>
        <authorList>
            <person name="Pan G."/>
            <person name="Xu J."/>
            <person name="Li T."/>
            <person name="Xia Q."/>
            <person name="Liu S.L."/>
            <person name="Zhang G."/>
            <person name="Li S."/>
            <person name="Li C."/>
            <person name="Liu H."/>
            <person name="Yang L."/>
            <person name="Liu T."/>
            <person name="Zhang X."/>
            <person name="Wu Z."/>
            <person name="Fan W."/>
            <person name="Dang X."/>
            <person name="Xiang H."/>
            <person name="Tao M."/>
            <person name="Li Y."/>
            <person name="Hu J."/>
            <person name="Li Z."/>
            <person name="Lin L."/>
            <person name="Luo J."/>
            <person name="Geng L."/>
            <person name="Wang L."/>
            <person name="Long M."/>
            <person name="Wan Y."/>
            <person name="He N."/>
            <person name="Zhang Z."/>
            <person name="Lu C."/>
            <person name="Keeling P.J."/>
            <person name="Wang J."/>
            <person name="Xiang Z."/>
            <person name="Zhou Z."/>
        </authorList>
    </citation>
    <scope>NUCLEOTIDE SEQUENCE [LARGE SCALE GENOMIC DNA]</scope>
    <source>
        <strain evidence="4">CQ1 / CVCC 102059</strain>
    </source>
</reference>
<dbReference type="OMA" id="ICSEWYK"/>
<dbReference type="InterPro" id="IPR050454">
    <property type="entry name" value="RTT106/SSRP1_HistChap/FACT"/>
</dbReference>
<name>R0MBD1_NOSB1</name>
<dbReference type="Gene3D" id="2.30.29.30">
    <property type="entry name" value="Pleckstrin-homology domain (PH domain)/Phosphotyrosine-binding domain (PTB)"/>
    <property type="match status" value="1"/>
</dbReference>
<dbReference type="InterPro" id="IPR024954">
    <property type="entry name" value="SSRP1_DD"/>
</dbReference>
<dbReference type="InterPro" id="IPR035417">
    <property type="entry name" value="SSRP1/POB3_N"/>
</dbReference>
<dbReference type="Pfam" id="PF03531">
    <property type="entry name" value="SSrecog"/>
    <property type="match status" value="1"/>
</dbReference>
<sequence length="201" mass="23628">MEVLTIEKCFMKTDREENSVTMKFAKEGIAMKLPTQQVITVECDSIKNIELFRGVRGVSLRVFADVIYYINNINENHIDDLKKICSEWYKINIYLKELEIENVNFGELEVNNNLFVEFRNDKTIFDIPIASIDSIADIRNEVSIRFDNVEVRFVTDKTTVSEIKDLCNRNIEDDIYTLDEVTVVNPRGKNNIRLYKDYFRM</sequence>
<feature type="domain" description="FACT complex subunit SSRP1/POB3 N-terminal PH" evidence="2">
    <location>
        <begin position="18"/>
        <end position="93"/>
    </location>
</feature>
<dbReference type="GO" id="GO:0042393">
    <property type="term" value="F:histone binding"/>
    <property type="evidence" value="ECO:0007669"/>
    <property type="project" value="TreeGrafter"/>
</dbReference>
<dbReference type="PANTHER" id="PTHR45849">
    <property type="entry name" value="FACT COMPLEX SUBUNIT SSRP1"/>
    <property type="match status" value="1"/>
</dbReference>
<evidence type="ECO:0000259" key="2">
    <source>
        <dbReference type="Pfam" id="PF17292"/>
    </source>
</evidence>
<dbReference type="AlphaFoldDB" id="R0MBD1"/>
<accession>R0MBD1</accession>
<dbReference type="HOGENOM" id="CLU_1360781_0_0_1"/>
<proteinExistence type="predicted"/>
<dbReference type="OrthoDB" id="2193092at2759"/>